<protein>
    <submittedName>
        <fullName evidence="1">Uncharacterized protein</fullName>
    </submittedName>
</protein>
<evidence type="ECO:0000313" key="1">
    <source>
        <dbReference type="EMBL" id="KAH7030069.1"/>
    </source>
</evidence>
<evidence type="ECO:0000313" key="2">
    <source>
        <dbReference type="Proteomes" id="UP000774617"/>
    </source>
</evidence>
<sequence>MRPCGCWTRWCLRRQRVSDLNFPLPTATSFTYALPSFAVVIERELRLDSPQQQNAPSGAVRPRSSCALSLSRLTALPPRQKATIQSHTQSFETGFPPFLFSAFSLRFPLRCVLTTCPSAATAFALTAKAPSATPASTRSPDQRALSRQEIIFSNFNFTSLD</sequence>
<proteinExistence type="predicted"/>
<gene>
    <name evidence="1" type="ORF">B0J12DRAFT_323720</name>
</gene>
<keyword evidence="2" id="KW-1185">Reference proteome</keyword>
<accession>A0ABQ8FYF1</accession>
<comment type="caution">
    <text evidence="1">The sequence shown here is derived from an EMBL/GenBank/DDBJ whole genome shotgun (WGS) entry which is preliminary data.</text>
</comment>
<dbReference type="Proteomes" id="UP000774617">
    <property type="component" value="Unassembled WGS sequence"/>
</dbReference>
<dbReference type="EMBL" id="JAGTJR010000046">
    <property type="protein sequence ID" value="KAH7030069.1"/>
    <property type="molecule type" value="Genomic_DNA"/>
</dbReference>
<name>A0ABQ8FYF1_9PEZI</name>
<organism evidence="1 2">
    <name type="scientific">Macrophomina phaseolina</name>
    <dbReference type="NCBI Taxonomy" id="35725"/>
    <lineage>
        <taxon>Eukaryota</taxon>
        <taxon>Fungi</taxon>
        <taxon>Dikarya</taxon>
        <taxon>Ascomycota</taxon>
        <taxon>Pezizomycotina</taxon>
        <taxon>Dothideomycetes</taxon>
        <taxon>Dothideomycetes incertae sedis</taxon>
        <taxon>Botryosphaeriales</taxon>
        <taxon>Botryosphaeriaceae</taxon>
        <taxon>Macrophomina</taxon>
    </lineage>
</organism>
<reference evidence="1 2" key="1">
    <citation type="journal article" date="2021" name="Nat. Commun.">
        <title>Genetic determinants of endophytism in the Arabidopsis root mycobiome.</title>
        <authorList>
            <person name="Mesny F."/>
            <person name="Miyauchi S."/>
            <person name="Thiergart T."/>
            <person name="Pickel B."/>
            <person name="Atanasova L."/>
            <person name="Karlsson M."/>
            <person name="Huettel B."/>
            <person name="Barry K.W."/>
            <person name="Haridas S."/>
            <person name="Chen C."/>
            <person name="Bauer D."/>
            <person name="Andreopoulos W."/>
            <person name="Pangilinan J."/>
            <person name="LaButti K."/>
            <person name="Riley R."/>
            <person name="Lipzen A."/>
            <person name="Clum A."/>
            <person name="Drula E."/>
            <person name="Henrissat B."/>
            <person name="Kohler A."/>
            <person name="Grigoriev I.V."/>
            <person name="Martin F.M."/>
            <person name="Hacquard S."/>
        </authorList>
    </citation>
    <scope>NUCLEOTIDE SEQUENCE [LARGE SCALE GENOMIC DNA]</scope>
    <source>
        <strain evidence="1 2">MPI-SDFR-AT-0080</strain>
    </source>
</reference>